<dbReference type="PANTHER" id="PTHR16399:SF31">
    <property type="entry name" value="GASDERMIN DOMAIN CONTAINING PROTEIN RGD1359449"/>
    <property type="match status" value="1"/>
</dbReference>
<dbReference type="Pfam" id="PF04598">
    <property type="entry name" value="Gasdermin"/>
    <property type="match status" value="1"/>
</dbReference>
<dbReference type="GO" id="GO:0070269">
    <property type="term" value="P:pyroptotic inflammatory response"/>
    <property type="evidence" value="ECO:0007669"/>
    <property type="project" value="TreeGrafter"/>
</dbReference>
<dbReference type="AlphaFoldDB" id="A0A8C6E5J2"/>
<dbReference type="InterPro" id="IPR040460">
    <property type="entry name" value="Gasdermin_pore"/>
</dbReference>
<sequence length="165" mass="18257">MSSFFSRDSKSLVRELGQKGDSLASTLRLRPFCLVRKKHRCPLWPRDTPFVSTDFSLVDALEPGSPIPELSCSEPICFQEAVAGAVTGGVSLGTGQQGKATGSGAVSRSSMLAVWMLRVPPYTWETLVEERKLRTPRPSFLQELQSRKEKESLYEVTEAMEACKT</sequence>
<dbReference type="Proteomes" id="UP000694544">
    <property type="component" value="Unplaced"/>
</dbReference>
<dbReference type="Ensembl" id="ENSMMST00000027275.1">
    <property type="protein sequence ID" value="ENSMMSP00000024693.1"/>
    <property type="gene ID" value="ENSMMSG00000018571.1"/>
</dbReference>
<proteinExistence type="inferred from homology"/>
<reference evidence="5" key="2">
    <citation type="submission" date="2025-09" db="UniProtKB">
        <authorList>
            <consortium name="Ensembl"/>
        </authorList>
    </citation>
    <scope>IDENTIFICATION</scope>
</reference>
<comment type="subcellular location">
    <subcellularLocation>
        <location evidence="1">Endomembrane system</location>
    </subcellularLocation>
</comment>
<evidence type="ECO:0000256" key="2">
    <source>
        <dbReference type="ARBA" id="ARBA00009279"/>
    </source>
</evidence>
<keyword evidence="6" id="KW-1185">Reference proteome</keyword>
<protein>
    <recommendedName>
        <fullName evidence="4">Gasdermin pore forming domain-containing protein</fullName>
    </recommendedName>
</protein>
<dbReference type="GO" id="GO:0070273">
    <property type="term" value="F:phosphatidylinositol-4-phosphate binding"/>
    <property type="evidence" value="ECO:0007669"/>
    <property type="project" value="TreeGrafter"/>
</dbReference>
<evidence type="ECO:0000313" key="5">
    <source>
        <dbReference type="Ensembl" id="ENSMMSP00000024693.1"/>
    </source>
</evidence>
<dbReference type="PANTHER" id="PTHR16399">
    <property type="entry name" value="GASDERMIN"/>
    <property type="match status" value="1"/>
</dbReference>
<dbReference type="GO" id="GO:0001786">
    <property type="term" value="F:phosphatidylserine binding"/>
    <property type="evidence" value="ECO:0007669"/>
    <property type="project" value="TreeGrafter"/>
</dbReference>
<evidence type="ECO:0000256" key="3">
    <source>
        <dbReference type="ARBA" id="ARBA00023136"/>
    </source>
</evidence>
<dbReference type="InterPro" id="IPR007677">
    <property type="entry name" value="Gasdermin"/>
</dbReference>
<dbReference type="GO" id="GO:0005546">
    <property type="term" value="F:phosphatidylinositol-4,5-bisphosphate binding"/>
    <property type="evidence" value="ECO:0007669"/>
    <property type="project" value="TreeGrafter"/>
</dbReference>
<reference evidence="5" key="1">
    <citation type="submission" date="2025-08" db="UniProtKB">
        <authorList>
            <consortium name="Ensembl"/>
        </authorList>
    </citation>
    <scope>IDENTIFICATION</scope>
</reference>
<accession>A0A8C6E5J2</accession>
<organism evidence="5 6">
    <name type="scientific">Moschus moschiferus</name>
    <name type="common">Siberian musk deer</name>
    <name type="synonym">Moschus sibiricus</name>
    <dbReference type="NCBI Taxonomy" id="68415"/>
    <lineage>
        <taxon>Eukaryota</taxon>
        <taxon>Metazoa</taxon>
        <taxon>Chordata</taxon>
        <taxon>Craniata</taxon>
        <taxon>Vertebrata</taxon>
        <taxon>Euteleostomi</taxon>
        <taxon>Mammalia</taxon>
        <taxon>Eutheria</taxon>
        <taxon>Laurasiatheria</taxon>
        <taxon>Artiodactyla</taxon>
        <taxon>Ruminantia</taxon>
        <taxon>Pecora</taxon>
        <taxon>Moschidae</taxon>
        <taxon>Moschus</taxon>
    </lineage>
</organism>
<feature type="domain" description="Gasdermin pore forming" evidence="4">
    <location>
        <begin position="5"/>
        <end position="163"/>
    </location>
</feature>
<evidence type="ECO:0000259" key="4">
    <source>
        <dbReference type="Pfam" id="PF04598"/>
    </source>
</evidence>
<dbReference type="GO" id="GO:0012505">
    <property type="term" value="C:endomembrane system"/>
    <property type="evidence" value="ECO:0007669"/>
    <property type="project" value="UniProtKB-SubCell"/>
</dbReference>
<dbReference type="GO" id="GO:0042742">
    <property type="term" value="P:defense response to bacterium"/>
    <property type="evidence" value="ECO:0007669"/>
    <property type="project" value="TreeGrafter"/>
</dbReference>
<evidence type="ECO:0000313" key="6">
    <source>
        <dbReference type="Proteomes" id="UP000694544"/>
    </source>
</evidence>
<evidence type="ECO:0000256" key="1">
    <source>
        <dbReference type="ARBA" id="ARBA00004308"/>
    </source>
</evidence>
<comment type="similarity">
    <text evidence="2">Belongs to the gasdermin family.</text>
</comment>
<name>A0A8C6E5J2_MOSMO</name>
<keyword evidence="3" id="KW-0472">Membrane</keyword>
<dbReference type="GeneTree" id="ENSGT00950000183140"/>